<evidence type="ECO:0000259" key="14">
    <source>
        <dbReference type="Pfam" id="PF01712"/>
    </source>
</evidence>
<evidence type="ECO:0000256" key="4">
    <source>
        <dbReference type="ARBA" id="ARBA00016218"/>
    </source>
</evidence>
<evidence type="ECO:0000256" key="1">
    <source>
        <dbReference type="ARBA" id="ARBA00005051"/>
    </source>
</evidence>
<evidence type="ECO:0000256" key="8">
    <source>
        <dbReference type="ARBA" id="ARBA00022840"/>
    </source>
</evidence>
<dbReference type="PANTHER" id="PTHR43071:SF1">
    <property type="entry name" value="2-AMINO-4-HYDROXY-6-HYDROXYMETHYLDIHYDROPTERIDINE PYROPHOSPHOKINASE"/>
    <property type="match status" value="1"/>
</dbReference>
<evidence type="ECO:0000256" key="12">
    <source>
        <dbReference type="ARBA" id="ARBA00033413"/>
    </source>
</evidence>
<dbReference type="OrthoDB" id="9808041at2"/>
<comment type="similarity">
    <text evidence="2">Belongs to the HPPK family.</text>
</comment>
<dbReference type="RefSeq" id="WP_146683112.1">
    <property type="nucleotide sequence ID" value="NZ_CP019646.1"/>
</dbReference>
<keyword evidence="8" id="KW-0067">ATP-binding</keyword>
<keyword evidence="6" id="KW-0547">Nucleotide-binding</keyword>
<dbReference type="SUPFAM" id="SSF52540">
    <property type="entry name" value="P-loop containing nucleoside triphosphate hydrolases"/>
    <property type="match status" value="1"/>
</dbReference>
<evidence type="ECO:0000256" key="11">
    <source>
        <dbReference type="ARBA" id="ARBA00029766"/>
    </source>
</evidence>
<dbReference type="GO" id="GO:0005524">
    <property type="term" value="F:ATP binding"/>
    <property type="evidence" value="ECO:0007669"/>
    <property type="project" value="UniProtKB-KW"/>
</dbReference>
<accession>A0A1Q2ME02</accession>
<dbReference type="GO" id="GO:0016301">
    <property type="term" value="F:kinase activity"/>
    <property type="evidence" value="ECO:0007669"/>
    <property type="project" value="UniProtKB-KW"/>
</dbReference>
<evidence type="ECO:0000256" key="7">
    <source>
        <dbReference type="ARBA" id="ARBA00022777"/>
    </source>
</evidence>
<dbReference type="GO" id="GO:0046656">
    <property type="term" value="P:folic acid biosynthetic process"/>
    <property type="evidence" value="ECO:0007669"/>
    <property type="project" value="UniProtKB-KW"/>
</dbReference>
<dbReference type="EMBL" id="CP019646">
    <property type="protein sequence ID" value="AQQ70879.1"/>
    <property type="molecule type" value="Genomic_DNA"/>
</dbReference>
<dbReference type="Gene3D" id="3.40.50.300">
    <property type="entry name" value="P-loop containing nucleotide triphosphate hydrolases"/>
    <property type="match status" value="1"/>
</dbReference>
<keyword evidence="16" id="KW-1185">Reference proteome</keyword>
<reference evidence="16" key="1">
    <citation type="submission" date="2017-02" db="EMBL/GenBank/DDBJ databases">
        <title>Comparative genomics and description of representatives of a novel lineage of planctomycetes thriving in anoxic sediments.</title>
        <authorList>
            <person name="Spring S."/>
            <person name="Bunk B."/>
            <person name="Sproer C."/>
        </authorList>
    </citation>
    <scope>NUCLEOTIDE SEQUENCE [LARGE SCALE GENOMIC DNA]</scope>
    <source>
        <strain evidence="16">SM-Chi-D1</strain>
    </source>
</reference>
<dbReference type="UniPathway" id="UPA00077">
    <property type="reaction ID" value="UER00155"/>
</dbReference>
<name>A0A1Q2ME02_9BACT</name>
<keyword evidence="9" id="KW-0289">Folate biosynthesis</keyword>
<dbReference type="InterPro" id="IPR000550">
    <property type="entry name" value="Hppk"/>
</dbReference>
<keyword evidence="7 15" id="KW-0418">Kinase</keyword>
<evidence type="ECO:0000259" key="13">
    <source>
        <dbReference type="Pfam" id="PF01288"/>
    </source>
</evidence>
<dbReference type="InterPro" id="IPR035907">
    <property type="entry name" value="Hppk_sf"/>
</dbReference>
<proteinExistence type="inferred from homology"/>
<dbReference type="Proteomes" id="UP000188181">
    <property type="component" value="Chromosome"/>
</dbReference>
<dbReference type="InterPro" id="IPR027417">
    <property type="entry name" value="P-loop_NTPase"/>
</dbReference>
<dbReference type="SUPFAM" id="SSF55083">
    <property type="entry name" value="6-hydroxymethyl-7,8-dihydropterin pyrophosphokinase, HPPK"/>
    <property type="match status" value="1"/>
</dbReference>
<dbReference type="GO" id="GO:0046654">
    <property type="term" value="P:tetrahydrofolate biosynthetic process"/>
    <property type="evidence" value="ECO:0007669"/>
    <property type="project" value="UniProtKB-UniPathway"/>
</dbReference>
<evidence type="ECO:0000256" key="10">
    <source>
        <dbReference type="ARBA" id="ARBA00029409"/>
    </source>
</evidence>
<dbReference type="Pfam" id="PF01712">
    <property type="entry name" value="dNK"/>
    <property type="match status" value="1"/>
</dbReference>
<keyword evidence="5 15" id="KW-0808">Transferase</keyword>
<dbReference type="STRING" id="1851148.SMSP2_01241"/>
<feature type="domain" description="Deoxynucleoside kinase" evidence="14">
    <location>
        <begin position="170"/>
        <end position="350"/>
    </location>
</feature>
<organism evidence="15 16">
    <name type="scientific">Limihaloglobus sulfuriphilus</name>
    <dbReference type="NCBI Taxonomy" id="1851148"/>
    <lineage>
        <taxon>Bacteria</taxon>
        <taxon>Pseudomonadati</taxon>
        <taxon>Planctomycetota</taxon>
        <taxon>Phycisphaerae</taxon>
        <taxon>Sedimentisphaerales</taxon>
        <taxon>Sedimentisphaeraceae</taxon>
        <taxon>Limihaloglobus</taxon>
    </lineage>
</organism>
<comment type="pathway">
    <text evidence="1">Cofactor biosynthesis; tetrahydrofolate biosynthesis; 2-amino-4-hydroxy-6-hydroxymethyl-7,8-dihydropteridine diphosphate from 7,8-dihydroneopterin triphosphate: step 4/4.</text>
</comment>
<sequence>MQSNIFLGLGSNLGEPEMNLRRALELIRSIADAEISETSSFIYTLPLTRDGSNPPKYCNCVARIRTGLEPAELLDRLQEIEDQMGRSRTTQKWQPRIIDIDILLWGDRIINTQRLTVPHSQMHLRSFVMEGMDEIAAHLRHPVTGDTMSVMYDRLNGGDYYFEKDRPKLIVFAGAIGVGKTTLAEGLSILFGTELIHEEYDKNPFLPLVYKGNNDVKLDSELFFLSSSASQLKKSCFRDNRVYVADFMFEKSPIYARHWLDPGDYDVFIKEYRALEKEAAEPSLVIFLEDTAENCLERIKIRGREYEKKIGKDFLVELEKSYEELFRQWNKCPVIRIDAGSYDFRLADEVRIIEEKIRYYLGIS</sequence>
<dbReference type="EC" id="2.7.6.3" evidence="3"/>
<evidence type="ECO:0000256" key="9">
    <source>
        <dbReference type="ARBA" id="ARBA00022909"/>
    </source>
</evidence>
<evidence type="ECO:0000313" key="16">
    <source>
        <dbReference type="Proteomes" id="UP000188181"/>
    </source>
</evidence>
<evidence type="ECO:0000256" key="2">
    <source>
        <dbReference type="ARBA" id="ARBA00005810"/>
    </source>
</evidence>
<evidence type="ECO:0000256" key="3">
    <source>
        <dbReference type="ARBA" id="ARBA00013253"/>
    </source>
</evidence>
<gene>
    <name evidence="15" type="primary">folK</name>
    <name evidence="15" type="ORF">SMSP2_01241</name>
</gene>
<dbReference type="KEGG" id="pbas:SMSP2_01241"/>
<evidence type="ECO:0000256" key="6">
    <source>
        <dbReference type="ARBA" id="ARBA00022741"/>
    </source>
</evidence>
<dbReference type="Gene3D" id="3.30.70.560">
    <property type="entry name" value="7,8-Dihydro-6-hydroxymethylpterin-pyrophosphokinase HPPK"/>
    <property type="match status" value="1"/>
</dbReference>
<dbReference type="AlphaFoldDB" id="A0A1Q2ME02"/>
<dbReference type="GO" id="GO:0003848">
    <property type="term" value="F:2-amino-4-hydroxy-6-hydroxymethyldihydropteridine diphosphokinase activity"/>
    <property type="evidence" value="ECO:0007669"/>
    <property type="project" value="UniProtKB-EC"/>
</dbReference>
<protein>
    <recommendedName>
        <fullName evidence="4">2-amino-4-hydroxy-6-hydroxymethyldihydropteridine pyrophosphokinase</fullName>
        <ecNumber evidence="3">2.7.6.3</ecNumber>
    </recommendedName>
    <alternativeName>
        <fullName evidence="11">6-hydroxymethyl-7,8-dihydropterin pyrophosphokinase</fullName>
    </alternativeName>
    <alternativeName>
        <fullName evidence="12">7,8-dihydro-6-hydroxymethylpterin-pyrophosphokinase</fullName>
    </alternativeName>
</protein>
<dbReference type="PANTHER" id="PTHR43071">
    <property type="entry name" value="2-AMINO-4-HYDROXY-6-HYDROXYMETHYLDIHYDROPTERIDINE PYROPHOSPHOKINASE"/>
    <property type="match status" value="1"/>
</dbReference>
<dbReference type="Pfam" id="PF01288">
    <property type="entry name" value="HPPK"/>
    <property type="match status" value="1"/>
</dbReference>
<dbReference type="CDD" id="cd00483">
    <property type="entry name" value="HPPK"/>
    <property type="match status" value="1"/>
</dbReference>
<comment type="function">
    <text evidence="10">Catalyzes the transfer of pyrophosphate from adenosine triphosphate (ATP) to 6-hydroxymethyl-7,8-dihydropterin, an enzymatic step in folate biosynthesis pathway.</text>
</comment>
<evidence type="ECO:0000256" key="5">
    <source>
        <dbReference type="ARBA" id="ARBA00022679"/>
    </source>
</evidence>
<dbReference type="InterPro" id="IPR031314">
    <property type="entry name" value="DNK_dom"/>
</dbReference>
<feature type="domain" description="7,8-dihydro-6-hydroxymethylpterin-pyrophosphokinase" evidence="13">
    <location>
        <begin position="6"/>
        <end position="136"/>
    </location>
</feature>
<dbReference type="NCBIfam" id="TIGR01498">
    <property type="entry name" value="folK"/>
    <property type="match status" value="1"/>
</dbReference>
<evidence type="ECO:0000313" key="15">
    <source>
        <dbReference type="EMBL" id="AQQ70879.1"/>
    </source>
</evidence>